<feature type="compositionally biased region" description="Low complexity" evidence="2">
    <location>
        <begin position="174"/>
        <end position="183"/>
    </location>
</feature>
<gene>
    <name evidence="4" type="ORF">LAMO00422_LOCUS883</name>
</gene>
<dbReference type="InterPro" id="IPR050907">
    <property type="entry name" value="SRSF"/>
</dbReference>
<dbReference type="InterPro" id="IPR035979">
    <property type="entry name" value="RBD_domain_sf"/>
</dbReference>
<evidence type="ECO:0000256" key="2">
    <source>
        <dbReference type="SAM" id="MobiDB-lite"/>
    </source>
</evidence>
<feature type="region of interest" description="Disordered" evidence="2">
    <location>
        <begin position="282"/>
        <end position="332"/>
    </location>
</feature>
<feature type="domain" description="RRM" evidence="3">
    <location>
        <begin position="63"/>
        <end position="143"/>
    </location>
</feature>
<evidence type="ECO:0000256" key="1">
    <source>
        <dbReference type="PROSITE-ProRule" id="PRU00176"/>
    </source>
</evidence>
<evidence type="ECO:0000313" key="4">
    <source>
        <dbReference type="EMBL" id="CAD8429721.1"/>
    </source>
</evidence>
<name>A0A7S0GN02_9EUKA</name>
<dbReference type="InterPro" id="IPR012677">
    <property type="entry name" value="Nucleotide-bd_a/b_plait_sf"/>
</dbReference>
<organism evidence="4">
    <name type="scientific">Amorphochlora amoebiformis</name>
    <dbReference type="NCBI Taxonomy" id="1561963"/>
    <lineage>
        <taxon>Eukaryota</taxon>
        <taxon>Sar</taxon>
        <taxon>Rhizaria</taxon>
        <taxon>Cercozoa</taxon>
        <taxon>Chlorarachniophyceae</taxon>
        <taxon>Amorphochlora</taxon>
    </lineage>
</organism>
<feature type="compositionally biased region" description="Basic and acidic residues" evidence="2">
    <location>
        <begin position="187"/>
        <end position="216"/>
    </location>
</feature>
<dbReference type="SUPFAM" id="SSF54928">
    <property type="entry name" value="RNA-binding domain, RBD"/>
    <property type="match status" value="1"/>
</dbReference>
<dbReference type="Gene3D" id="3.30.70.330">
    <property type="match status" value="1"/>
</dbReference>
<dbReference type="EMBL" id="HBEM01001203">
    <property type="protein sequence ID" value="CAD8429721.1"/>
    <property type="molecule type" value="Transcribed_RNA"/>
</dbReference>
<sequence>MHPAFESWNAMRANVIVGALTFVLSMWVLDVSKSPEVGCYAKRISERDDYIRRGDVYLGQRYTTIMVRNLPEDTRPSDLRTKFDEFGAIVDIYLPKWYNSGKPRGFAFVEFQDETSAQRAESSLNITGLKILDQDCNFNIARRKRLTREFYNRKRGAPYRSSGPRQRRRDSRPPRYYRSPVRSPVRRTREEYGSSREEYGYRDSRRDYRSPPRYREPPPLSYPSVRDTRSREMPMGGAGPSEYLPERKSFYDNADRAPIEAYRGSSVRDYRALPEKDYYESAVDRPQGEYRDLHQTREFDDMDREYGGGHYDPRGDLEGDRIRIGPGRGRYR</sequence>
<dbReference type="AlphaFoldDB" id="A0A7S0GN02"/>
<dbReference type="GO" id="GO:0003723">
    <property type="term" value="F:RNA binding"/>
    <property type="evidence" value="ECO:0007669"/>
    <property type="project" value="UniProtKB-UniRule"/>
</dbReference>
<evidence type="ECO:0000259" key="3">
    <source>
        <dbReference type="PROSITE" id="PS50102"/>
    </source>
</evidence>
<proteinExistence type="predicted"/>
<dbReference type="PANTHER" id="PTHR23147">
    <property type="entry name" value="SERINE/ARGININE RICH SPLICING FACTOR"/>
    <property type="match status" value="1"/>
</dbReference>
<keyword evidence="1" id="KW-0694">RNA-binding</keyword>
<feature type="region of interest" description="Disordered" evidence="2">
    <location>
        <begin position="151"/>
        <end position="247"/>
    </location>
</feature>
<dbReference type="InterPro" id="IPR000504">
    <property type="entry name" value="RRM_dom"/>
</dbReference>
<dbReference type="SMART" id="SM00360">
    <property type="entry name" value="RRM"/>
    <property type="match status" value="1"/>
</dbReference>
<dbReference type="PROSITE" id="PS50102">
    <property type="entry name" value="RRM"/>
    <property type="match status" value="1"/>
</dbReference>
<reference evidence="4" key="1">
    <citation type="submission" date="2021-01" db="EMBL/GenBank/DDBJ databases">
        <authorList>
            <person name="Corre E."/>
            <person name="Pelletier E."/>
            <person name="Niang G."/>
            <person name="Scheremetjew M."/>
            <person name="Finn R."/>
            <person name="Kale V."/>
            <person name="Holt S."/>
            <person name="Cochrane G."/>
            <person name="Meng A."/>
            <person name="Brown T."/>
            <person name="Cohen L."/>
        </authorList>
    </citation>
    <scope>NUCLEOTIDE SEQUENCE</scope>
    <source>
        <strain evidence="4">CCMP2058</strain>
    </source>
</reference>
<dbReference type="Pfam" id="PF00076">
    <property type="entry name" value="RRM_1"/>
    <property type="match status" value="1"/>
</dbReference>
<feature type="compositionally biased region" description="Basic and acidic residues" evidence="2">
    <location>
        <begin position="282"/>
        <end position="323"/>
    </location>
</feature>
<dbReference type="CDD" id="cd00590">
    <property type="entry name" value="RRM_SF"/>
    <property type="match status" value="1"/>
</dbReference>
<accession>A0A7S0GN02</accession>
<protein>
    <recommendedName>
        <fullName evidence="3">RRM domain-containing protein</fullName>
    </recommendedName>
</protein>